<dbReference type="EMBL" id="DF845650">
    <property type="protein sequence ID" value="GAT49570.1"/>
    <property type="molecule type" value="Genomic_DNA"/>
</dbReference>
<dbReference type="Proteomes" id="UP000815677">
    <property type="component" value="Unassembled WGS sequence"/>
</dbReference>
<gene>
    <name evidence="1" type="ORF">MCHLO_06875</name>
</gene>
<feature type="non-terminal residue" evidence="1">
    <location>
        <position position="76"/>
    </location>
</feature>
<evidence type="ECO:0000313" key="2">
    <source>
        <dbReference type="Proteomes" id="UP000815677"/>
    </source>
</evidence>
<sequence length="76" mass="8659">MRQGKMSLKDFLEAFDLLAEKAGYEPHAIPCKYDAFLIQLLETAVNSEINNPMYAGGLVLPTTYDDWKQALYWNDA</sequence>
<organism evidence="1 2">
    <name type="scientific">Mycena chlorophos</name>
    <name type="common">Agaric fungus</name>
    <name type="synonym">Agaricus chlorophos</name>
    <dbReference type="NCBI Taxonomy" id="658473"/>
    <lineage>
        <taxon>Eukaryota</taxon>
        <taxon>Fungi</taxon>
        <taxon>Dikarya</taxon>
        <taxon>Basidiomycota</taxon>
        <taxon>Agaricomycotina</taxon>
        <taxon>Agaricomycetes</taxon>
        <taxon>Agaricomycetidae</taxon>
        <taxon>Agaricales</taxon>
        <taxon>Marasmiineae</taxon>
        <taxon>Mycenaceae</taxon>
        <taxon>Mycena</taxon>
    </lineage>
</organism>
<proteinExistence type="predicted"/>
<keyword evidence="2" id="KW-1185">Reference proteome</keyword>
<reference evidence="1" key="1">
    <citation type="submission" date="2014-09" db="EMBL/GenBank/DDBJ databases">
        <title>Genome sequence of the luminous mushroom Mycena chlorophos for searching fungal bioluminescence genes.</title>
        <authorList>
            <person name="Tanaka Y."/>
            <person name="Kasuga D."/>
            <person name="Oba Y."/>
            <person name="Hase S."/>
            <person name="Sato K."/>
            <person name="Oba Y."/>
            <person name="Sakakibara Y."/>
        </authorList>
    </citation>
    <scope>NUCLEOTIDE SEQUENCE</scope>
</reference>
<name>A0ABQ0LEM5_MYCCL</name>
<evidence type="ECO:0000313" key="1">
    <source>
        <dbReference type="EMBL" id="GAT49570.1"/>
    </source>
</evidence>
<accession>A0ABQ0LEM5</accession>
<protein>
    <submittedName>
        <fullName evidence="1">Uncharacterized protein</fullName>
    </submittedName>
</protein>